<name>A0A3P5XCZ3_9BACL</name>
<evidence type="ECO:0000313" key="2">
    <source>
        <dbReference type="EMBL" id="VDC32532.1"/>
    </source>
</evidence>
<gene>
    <name evidence="2" type="ORF">FILTAD_02743</name>
</gene>
<proteinExistence type="predicted"/>
<evidence type="ECO:0000313" key="3">
    <source>
        <dbReference type="Proteomes" id="UP000270468"/>
    </source>
</evidence>
<organism evidence="2 3">
    <name type="scientific">Filibacter tadaridae</name>
    <dbReference type="NCBI Taxonomy" id="2483811"/>
    <lineage>
        <taxon>Bacteria</taxon>
        <taxon>Bacillati</taxon>
        <taxon>Bacillota</taxon>
        <taxon>Bacilli</taxon>
        <taxon>Bacillales</taxon>
        <taxon>Caryophanaceae</taxon>
        <taxon>Filibacter</taxon>
    </lineage>
</organism>
<reference evidence="2 3" key="1">
    <citation type="submission" date="2018-11" db="EMBL/GenBank/DDBJ databases">
        <authorList>
            <person name="Criscuolo A."/>
        </authorList>
    </citation>
    <scope>NUCLEOTIDE SEQUENCE [LARGE SCALE GENOMIC DNA]</scope>
    <source>
        <strain evidence="2">ATB-66</strain>
    </source>
</reference>
<protein>
    <submittedName>
        <fullName evidence="2">Uncharacterized protein</fullName>
    </submittedName>
</protein>
<accession>A0A3P5XCZ3</accession>
<dbReference type="AlphaFoldDB" id="A0A3P5XCZ3"/>
<dbReference type="EMBL" id="UXAV01000044">
    <property type="protein sequence ID" value="VDC32532.1"/>
    <property type="molecule type" value="Genomic_DNA"/>
</dbReference>
<dbReference type="RefSeq" id="WP_282432591.1">
    <property type="nucleotide sequence ID" value="NZ_CBCRXF010000002.1"/>
</dbReference>
<feature type="signal peptide" evidence="1">
    <location>
        <begin position="1"/>
        <end position="19"/>
    </location>
</feature>
<dbReference type="Proteomes" id="UP000270468">
    <property type="component" value="Unassembled WGS sequence"/>
</dbReference>
<keyword evidence="1" id="KW-0732">Signal</keyword>
<keyword evidence="3" id="KW-1185">Reference proteome</keyword>
<feature type="chain" id="PRO_5038413444" evidence="1">
    <location>
        <begin position="20"/>
        <end position="43"/>
    </location>
</feature>
<evidence type="ECO:0000256" key="1">
    <source>
        <dbReference type="SAM" id="SignalP"/>
    </source>
</evidence>
<sequence>MKRFLLAFVCLLGFFVSNAFSVQDVAVDDLPPITMPISTGDFI</sequence>